<dbReference type="GO" id="GO:0042866">
    <property type="term" value="P:pyruvate biosynthetic process"/>
    <property type="evidence" value="ECO:0007669"/>
    <property type="project" value="UniProtKB-UniRule"/>
</dbReference>
<dbReference type="GO" id="GO:0006744">
    <property type="term" value="P:ubiquinone biosynthetic process"/>
    <property type="evidence" value="ECO:0007669"/>
    <property type="project" value="UniProtKB-UniRule"/>
</dbReference>
<keyword evidence="2 4" id="KW-0831">Ubiquinone biosynthesis</keyword>
<dbReference type="InterPro" id="IPR028978">
    <property type="entry name" value="Chorismate_lyase_/UTRA_dom_sf"/>
</dbReference>
<dbReference type="AlphaFoldDB" id="A0A0K1XHG5"/>
<dbReference type="PANTHER" id="PTHR38683">
    <property type="entry name" value="CHORISMATE PYRUVATE-LYASE"/>
    <property type="match status" value="1"/>
</dbReference>
<comment type="pathway">
    <text evidence="4">Cofactor biosynthesis; ubiquinone biosynthesis.</text>
</comment>
<keyword evidence="3 4" id="KW-0456">Lyase</keyword>
<comment type="caution">
    <text evidence="4">Lacks conserved residue(s) required for the propagation of feature annotation.</text>
</comment>
<dbReference type="GO" id="GO:0005829">
    <property type="term" value="C:cytosol"/>
    <property type="evidence" value="ECO:0007669"/>
    <property type="project" value="TreeGrafter"/>
</dbReference>
<evidence type="ECO:0000313" key="5">
    <source>
        <dbReference type="EMBL" id="AKX60607.1"/>
    </source>
</evidence>
<dbReference type="PANTHER" id="PTHR38683:SF1">
    <property type="entry name" value="CHORISMATE PYRUVATE-LYASE"/>
    <property type="match status" value="1"/>
</dbReference>
<comment type="catalytic activity">
    <reaction evidence="4">
        <text>chorismate = 4-hydroxybenzoate + pyruvate</text>
        <dbReference type="Rhea" id="RHEA:16505"/>
        <dbReference type="ChEBI" id="CHEBI:15361"/>
        <dbReference type="ChEBI" id="CHEBI:17879"/>
        <dbReference type="ChEBI" id="CHEBI:29748"/>
        <dbReference type="EC" id="4.1.3.40"/>
    </reaction>
</comment>
<name>A0A0K1XHG5_9GAMM</name>
<evidence type="ECO:0000256" key="2">
    <source>
        <dbReference type="ARBA" id="ARBA00022688"/>
    </source>
</evidence>
<feature type="binding site" evidence="4">
    <location>
        <position position="167"/>
    </location>
    <ligand>
        <name>substrate</name>
    </ligand>
</feature>
<comment type="similarity">
    <text evidence="4">Belongs to the UbiC family.</text>
</comment>
<organism evidence="5 6">
    <name type="scientific">Thiopseudomonas alkaliphila</name>
    <dbReference type="NCBI Taxonomy" id="1697053"/>
    <lineage>
        <taxon>Bacteria</taxon>
        <taxon>Pseudomonadati</taxon>
        <taxon>Pseudomonadota</taxon>
        <taxon>Gammaproteobacteria</taxon>
        <taxon>Pseudomonadales</taxon>
        <taxon>Pseudomonadaceae</taxon>
        <taxon>Thiopseudomonas</taxon>
    </lineage>
</organism>
<dbReference type="UniPathway" id="UPA00232"/>
<dbReference type="InterPro" id="IPR007440">
    <property type="entry name" value="Chorismate--pyruvate_lyase"/>
</dbReference>
<dbReference type="STRING" id="1697053.AKN87_09620"/>
<keyword evidence="1 4" id="KW-0963">Cytoplasm</keyword>
<dbReference type="EMBL" id="CP012365">
    <property type="protein sequence ID" value="AKX60607.1"/>
    <property type="molecule type" value="Genomic_DNA"/>
</dbReference>
<comment type="subcellular location">
    <subcellularLocation>
        <location evidence="4">Cytoplasm</location>
    </subcellularLocation>
</comment>
<accession>A0A0K1XHG5</accession>
<dbReference type="HAMAP" id="MF_01632">
    <property type="entry name" value="UbiC"/>
    <property type="match status" value="1"/>
</dbReference>
<sequence length="184" mass="21106">MDVASGLNWQAQQTALSLLQQHWLFSRELLTQQLRDLSQQQFAVQPLREYYAPLREDECHALGIAPHSQGWIREVLLLGQQQPWVYARSVACQQQMQHSSFDLATLGNRSLGEHLFKQNAFQRLPIEVSPFPLSWLPAQLNLAEYSQPLWARRSCFAHAELQVLVAETFLPSFWHAAQQASALD</sequence>
<dbReference type="Pfam" id="PF04345">
    <property type="entry name" value="Chor_lyase"/>
    <property type="match status" value="1"/>
</dbReference>
<feature type="binding site" evidence="4">
    <location>
        <position position="111"/>
    </location>
    <ligand>
        <name>substrate</name>
    </ligand>
</feature>
<evidence type="ECO:0000256" key="3">
    <source>
        <dbReference type="ARBA" id="ARBA00023239"/>
    </source>
</evidence>
<evidence type="ECO:0000256" key="4">
    <source>
        <dbReference type="HAMAP-Rule" id="MF_01632"/>
    </source>
</evidence>
<protein>
    <recommendedName>
        <fullName evidence="4">Probable chorismate pyruvate-lyase</fullName>
        <shortName evidence="4">CL</shortName>
        <shortName evidence="4">CPL</shortName>
        <ecNumber evidence="4">4.1.3.40</ecNumber>
    </recommendedName>
</protein>
<evidence type="ECO:0000313" key="6">
    <source>
        <dbReference type="Proteomes" id="UP000063953"/>
    </source>
</evidence>
<dbReference type="Gene3D" id="3.40.1410.10">
    <property type="entry name" value="Chorismate lyase-like"/>
    <property type="match status" value="1"/>
</dbReference>
<keyword evidence="6" id="KW-1185">Reference proteome</keyword>
<proteinExistence type="inferred from homology"/>
<dbReference type="GO" id="GO:0008813">
    <property type="term" value="F:chorismate lyase activity"/>
    <property type="evidence" value="ECO:0007669"/>
    <property type="project" value="UniProtKB-UniRule"/>
</dbReference>
<comment type="function">
    <text evidence="4">Removes the pyruvyl group from chorismate, with concomitant aromatization of the ring, to provide 4-hydroxybenzoate (4HB) for the ubiquinone pathway.</text>
</comment>
<gene>
    <name evidence="4" type="primary">ubiC</name>
    <name evidence="5" type="ORF">AKN88_07230</name>
</gene>
<keyword evidence="4" id="KW-0670">Pyruvate</keyword>
<dbReference type="Proteomes" id="UP000063953">
    <property type="component" value="Chromosome"/>
</dbReference>
<feature type="binding site" evidence="4">
    <location>
        <position position="73"/>
    </location>
    <ligand>
        <name>substrate</name>
    </ligand>
</feature>
<reference evidence="5 6" key="1">
    <citation type="journal article" date="2015" name="Genome Announc.">
        <title>Genome Sequences of Oblitimonas alkaliphila gen. nov. sp. nov. (Proposed), a Novel Bacterium of the Pseudomonadaceae Family.</title>
        <authorList>
            <person name="Lauer A.C."/>
            <person name="Nicholson A.C."/>
            <person name="Humrighouse B.W."/>
            <person name="Emery B."/>
            <person name="Drobish A."/>
            <person name="Juieng P."/>
            <person name="Loparev V."/>
            <person name="McQuiston J.R."/>
        </authorList>
    </citation>
    <scope>NUCLEOTIDE SEQUENCE [LARGE SCALE GENOMIC DNA]</scope>
    <source>
        <strain evidence="5 6">E5571</strain>
    </source>
</reference>
<dbReference type="EC" id="4.1.3.40" evidence="4"/>
<dbReference type="SUPFAM" id="SSF64288">
    <property type="entry name" value="Chorismate lyase-like"/>
    <property type="match status" value="1"/>
</dbReference>
<evidence type="ECO:0000256" key="1">
    <source>
        <dbReference type="ARBA" id="ARBA00022490"/>
    </source>
</evidence>